<evidence type="ECO:0000256" key="2">
    <source>
        <dbReference type="SAM" id="Phobius"/>
    </source>
</evidence>
<sequence length="70" mass="7465">MSGRATGTAHLAECAGPRASRLGDRPVHRTESSEEHPVLEAVFTSLLVLVCVGVMAFTGLAVKKLYQGQR</sequence>
<dbReference type="Proteomes" id="UP000326831">
    <property type="component" value="Chromosome"/>
</dbReference>
<keyword evidence="4" id="KW-1185">Reference proteome</keyword>
<evidence type="ECO:0000256" key="1">
    <source>
        <dbReference type="SAM" id="MobiDB-lite"/>
    </source>
</evidence>
<keyword evidence="2" id="KW-1133">Transmembrane helix</keyword>
<protein>
    <submittedName>
        <fullName evidence="3">Uncharacterized protein</fullName>
    </submittedName>
</protein>
<feature type="compositionally biased region" description="Basic and acidic residues" evidence="1">
    <location>
        <begin position="21"/>
        <end position="35"/>
    </location>
</feature>
<keyword evidence="2" id="KW-0472">Membrane</keyword>
<evidence type="ECO:0000313" key="3">
    <source>
        <dbReference type="EMBL" id="QEU82985.1"/>
    </source>
</evidence>
<organism evidence="3 4">
    <name type="scientific">Streptomyces subrutilus</name>
    <dbReference type="NCBI Taxonomy" id="36818"/>
    <lineage>
        <taxon>Bacteria</taxon>
        <taxon>Bacillati</taxon>
        <taxon>Actinomycetota</taxon>
        <taxon>Actinomycetes</taxon>
        <taxon>Kitasatosporales</taxon>
        <taxon>Streptomycetaceae</taxon>
        <taxon>Streptomyces</taxon>
    </lineage>
</organism>
<dbReference type="AlphaFoldDB" id="A0A5P2UY02"/>
<keyword evidence="2" id="KW-0812">Transmembrane</keyword>
<dbReference type="OrthoDB" id="4288509at2"/>
<feature type="region of interest" description="Disordered" evidence="1">
    <location>
        <begin position="1"/>
        <end position="35"/>
    </location>
</feature>
<evidence type="ECO:0000313" key="4">
    <source>
        <dbReference type="Proteomes" id="UP000326831"/>
    </source>
</evidence>
<accession>A0A5P2UY02</accession>
<gene>
    <name evidence="3" type="ORF">CP968_18355</name>
</gene>
<proteinExistence type="predicted"/>
<dbReference type="KEGG" id="ssub:CP968_18355"/>
<reference evidence="3 4" key="1">
    <citation type="submission" date="2017-09" db="EMBL/GenBank/DDBJ databases">
        <authorList>
            <person name="Lee N."/>
            <person name="Cho B.-K."/>
        </authorList>
    </citation>
    <scope>NUCLEOTIDE SEQUENCE [LARGE SCALE GENOMIC DNA]</scope>
    <source>
        <strain evidence="3 4">ATCC 27467</strain>
    </source>
</reference>
<feature type="transmembrane region" description="Helical" evidence="2">
    <location>
        <begin position="41"/>
        <end position="62"/>
    </location>
</feature>
<dbReference type="EMBL" id="CP023701">
    <property type="protein sequence ID" value="QEU82985.1"/>
    <property type="molecule type" value="Genomic_DNA"/>
</dbReference>
<name>A0A5P2UY02_9ACTN</name>